<accession>A0A090EW75</accession>
<organism evidence="1 2">
    <name type="scientific">Mesorhizobium plurifarium</name>
    <dbReference type="NCBI Taxonomy" id="69974"/>
    <lineage>
        <taxon>Bacteria</taxon>
        <taxon>Pseudomonadati</taxon>
        <taxon>Pseudomonadota</taxon>
        <taxon>Alphaproteobacteria</taxon>
        <taxon>Hyphomicrobiales</taxon>
        <taxon>Phyllobacteriaceae</taxon>
        <taxon>Mesorhizobium</taxon>
    </lineage>
</organism>
<sequence>MFCVDKTHPLAKGIRINVSRAEDARFYDFLLRKLT</sequence>
<evidence type="ECO:0000313" key="2">
    <source>
        <dbReference type="Proteomes" id="UP000046373"/>
    </source>
</evidence>
<reference evidence="1 2" key="1">
    <citation type="submission" date="2014-08" db="EMBL/GenBank/DDBJ databases">
        <authorList>
            <person name="Moulin Lionel"/>
        </authorList>
    </citation>
    <scope>NUCLEOTIDE SEQUENCE [LARGE SCALE GENOMIC DNA]</scope>
</reference>
<protein>
    <submittedName>
        <fullName evidence="1">Uncharacterized protein</fullName>
    </submittedName>
</protein>
<gene>
    <name evidence="1" type="ORF">MPLDJ20_20339</name>
</gene>
<dbReference type="EMBL" id="CCNB01000012">
    <property type="protein sequence ID" value="CDX35834.1"/>
    <property type="molecule type" value="Genomic_DNA"/>
</dbReference>
<dbReference type="AlphaFoldDB" id="A0A090EW75"/>
<proteinExistence type="predicted"/>
<dbReference type="Proteomes" id="UP000046373">
    <property type="component" value="Unassembled WGS sequence"/>
</dbReference>
<evidence type="ECO:0000313" key="1">
    <source>
        <dbReference type="EMBL" id="CDX35834.1"/>
    </source>
</evidence>
<name>A0A090EW75_MESPL</name>